<gene>
    <name evidence="3" type="primary">ORF132610</name>
</gene>
<organism evidence="3">
    <name type="scientific">Arion vulgaris</name>
    <dbReference type="NCBI Taxonomy" id="1028688"/>
    <lineage>
        <taxon>Eukaryota</taxon>
        <taxon>Metazoa</taxon>
        <taxon>Spiralia</taxon>
        <taxon>Lophotrochozoa</taxon>
        <taxon>Mollusca</taxon>
        <taxon>Gastropoda</taxon>
        <taxon>Heterobranchia</taxon>
        <taxon>Euthyneura</taxon>
        <taxon>Panpulmonata</taxon>
        <taxon>Eupulmonata</taxon>
        <taxon>Stylommatophora</taxon>
        <taxon>Helicina</taxon>
        <taxon>Arionoidea</taxon>
        <taxon>Arionidae</taxon>
        <taxon>Arion</taxon>
    </lineage>
</organism>
<feature type="transmembrane region" description="Helical" evidence="2">
    <location>
        <begin position="6"/>
        <end position="25"/>
    </location>
</feature>
<keyword evidence="2" id="KW-1133">Transmembrane helix</keyword>
<reference evidence="3" key="1">
    <citation type="submission" date="2014-12" db="EMBL/GenBank/DDBJ databases">
        <title>Insight into the proteome of Arion vulgaris.</title>
        <authorList>
            <person name="Aradska J."/>
            <person name="Bulat T."/>
            <person name="Smidak R."/>
            <person name="Sarate P."/>
            <person name="Gangsoo J."/>
            <person name="Sialana F."/>
            <person name="Bilban M."/>
            <person name="Lubec G."/>
        </authorList>
    </citation>
    <scope>NUCLEOTIDE SEQUENCE</scope>
    <source>
        <tissue evidence="3">Skin</tissue>
    </source>
</reference>
<evidence type="ECO:0000313" key="3">
    <source>
        <dbReference type="EMBL" id="CEK82628.1"/>
    </source>
</evidence>
<sequence length="170" mass="19628">MDIRHITVWLMLSVLLVVATPFVPVRNHGTKIRDVSFGNSDTLESNTGQTILTAESSVEGRGVTERSNLQYTSLLPANRQHNGGRNGHRRRNNQRHRSRHSNGRMTGRYGVHMSRGRGHRMGHHQDGMRDIDQDESMGYDHHGMIRPMRHHNRMLYETGIFSRKRFQNPV</sequence>
<evidence type="ECO:0000256" key="1">
    <source>
        <dbReference type="SAM" id="MobiDB-lite"/>
    </source>
</evidence>
<keyword evidence="2" id="KW-0472">Membrane</keyword>
<name>A0A0B7AP63_9EUPU</name>
<feature type="non-terminal residue" evidence="3">
    <location>
        <position position="170"/>
    </location>
</feature>
<feature type="region of interest" description="Disordered" evidence="1">
    <location>
        <begin position="76"/>
        <end position="127"/>
    </location>
</feature>
<protein>
    <submittedName>
        <fullName evidence="3">Uncharacterized protein</fullName>
    </submittedName>
</protein>
<feature type="compositionally biased region" description="Basic residues" evidence="1">
    <location>
        <begin position="86"/>
        <end position="102"/>
    </location>
</feature>
<dbReference type="AlphaFoldDB" id="A0A0B7AP63"/>
<proteinExistence type="predicted"/>
<accession>A0A0B7AP63</accession>
<keyword evidence="2" id="KW-0812">Transmembrane</keyword>
<evidence type="ECO:0000256" key="2">
    <source>
        <dbReference type="SAM" id="Phobius"/>
    </source>
</evidence>
<dbReference type="EMBL" id="HACG01035763">
    <property type="protein sequence ID" value="CEK82628.1"/>
    <property type="molecule type" value="Transcribed_RNA"/>
</dbReference>